<comment type="pathway">
    <text evidence="1">Phytoalexin biosynthesis; 3,4',5-trihydroxystilbene biosynthesis; 3,4',5-trihydroxystilbene from trans-4-coumarate: step 1/2.</text>
</comment>
<feature type="domain" description="AMP-binding enzyme C-terminal" evidence="6">
    <location>
        <begin position="457"/>
        <end position="510"/>
    </location>
</feature>
<dbReference type="InterPro" id="IPR020845">
    <property type="entry name" value="AMP-binding_CS"/>
</dbReference>
<dbReference type="PANTHER" id="PTHR24096">
    <property type="entry name" value="LONG-CHAIN-FATTY-ACID--COA LIGASE"/>
    <property type="match status" value="1"/>
</dbReference>
<reference evidence="7 8" key="1">
    <citation type="journal article" date="2013" name="Proc. Natl. Acad. Sci. U.S.A.">
        <title>Fine-scale variation in meiotic recombination in Mimulus inferred from population shotgun sequencing.</title>
        <authorList>
            <person name="Hellsten U."/>
            <person name="Wright K.M."/>
            <person name="Jenkins J."/>
            <person name="Shu S."/>
            <person name="Yuan Y."/>
            <person name="Wessler S.R."/>
            <person name="Schmutz J."/>
            <person name="Willis J.H."/>
            <person name="Rokhsar D.S."/>
        </authorList>
    </citation>
    <scope>NUCLEOTIDE SEQUENCE [LARGE SCALE GENOMIC DNA]</scope>
    <source>
        <strain evidence="8">cv. DUN x IM62</strain>
    </source>
</reference>
<comment type="similarity">
    <text evidence="2">Belongs to the ATP-dependent AMP-binding enzyme family.</text>
</comment>
<organism evidence="7 8">
    <name type="scientific">Erythranthe guttata</name>
    <name type="common">Yellow monkey flower</name>
    <name type="synonym">Mimulus guttatus</name>
    <dbReference type="NCBI Taxonomy" id="4155"/>
    <lineage>
        <taxon>Eukaryota</taxon>
        <taxon>Viridiplantae</taxon>
        <taxon>Streptophyta</taxon>
        <taxon>Embryophyta</taxon>
        <taxon>Tracheophyta</taxon>
        <taxon>Spermatophyta</taxon>
        <taxon>Magnoliopsida</taxon>
        <taxon>eudicotyledons</taxon>
        <taxon>Gunneridae</taxon>
        <taxon>Pentapetalae</taxon>
        <taxon>asterids</taxon>
        <taxon>lamiids</taxon>
        <taxon>Lamiales</taxon>
        <taxon>Phrymaceae</taxon>
        <taxon>Erythranthe</taxon>
    </lineage>
</organism>
<dbReference type="InterPro" id="IPR042099">
    <property type="entry name" value="ANL_N_sf"/>
</dbReference>
<name>A0A022QE88_ERYGU</name>
<dbReference type="KEGG" id="egt:105970848"/>
<dbReference type="SUPFAM" id="SSF56801">
    <property type="entry name" value="Acetyl-CoA synthetase-like"/>
    <property type="match status" value="1"/>
</dbReference>
<keyword evidence="8" id="KW-1185">Reference proteome</keyword>
<evidence type="ECO:0000256" key="3">
    <source>
        <dbReference type="ARBA" id="ARBA00022598"/>
    </source>
</evidence>
<evidence type="ECO:0000256" key="2">
    <source>
        <dbReference type="ARBA" id="ARBA00006432"/>
    </source>
</evidence>
<dbReference type="OMA" id="DRICVHV"/>
<protein>
    <submittedName>
        <fullName evidence="7">Uncharacterized protein</fullName>
    </submittedName>
</protein>
<dbReference type="InterPro" id="IPR045851">
    <property type="entry name" value="AMP-bd_C_sf"/>
</dbReference>
<dbReference type="Proteomes" id="UP000030748">
    <property type="component" value="Unassembled WGS sequence"/>
</dbReference>
<dbReference type="AlphaFoldDB" id="A0A022QE88"/>
<dbReference type="UniPathway" id="UPA00372">
    <property type="reaction ID" value="UER00547"/>
</dbReference>
<gene>
    <name evidence="7" type="ORF">MIMGU_mgv1a018177mg</name>
</gene>
<dbReference type="GO" id="GO:0016405">
    <property type="term" value="F:CoA-ligase activity"/>
    <property type="evidence" value="ECO:0000318"/>
    <property type="project" value="GO_Central"/>
</dbReference>
<dbReference type="PROSITE" id="PS00455">
    <property type="entry name" value="AMP_BINDING"/>
    <property type="match status" value="1"/>
</dbReference>
<feature type="domain" description="AMP-dependent synthetase/ligase" evidence="5">
    <location>
        <begin position="61"/>
        <end position="405"/>
    </location>
</feature>
<dbReference type="PANTHER" id="PTHR24096:SF362">
    <property type="entry name" value="4-COUMARATE--COA LIGASE-LIKE 9"/>
    <property type="match status" value="1"/>
</dbReference>
<dbReference type="InterPro" id="IPR000873">
    <property type="entry name" value="AMP-dep_synth/lig_dom"/>
</dbReference>
<dbReference type="OrthoDB" id="10253869at2759"/>
<dbReference type="Pfam" id="PF00501">
    <property type="entry name" value="AMP-binding"/>
    <property type="match status" value="1"/>
</dbReference>
<evidence type="ECO:0000256" key="4">
    <source>
        <dbReference type="ARBA" id="ARBA00023051"/>
    </source>
</evidence>
<sequence length="519" mass="55875">MAPPETPTLHPNSGGFSSQTMIFHSLRPTVSLPPPTASISVAGYVFTLLRHHSPTPSFLVDAATRRRIQISDLPDLVRTLSQNLRRKFNLSKNDVAFVISPNSIHIPVLYLSLLSLGVVVSPSNPLSTASDISRQIHVSNPAIAFATSDTASRLPALREGTVLLDSPEFESLLLQFQNDGDGFARIEVFQNDAAAILYSSGTTGRVKGVELTHGNFIAAIAGVHVARPVRPFPPVTFCAVPLFHVYGFGLCIREVALGGSVVVVAAAAGMNLESIFGAVEEFKVTHLAVAPPSVVAMAKSAAAEKYDLKSLEAVLCGGAALANSVIERFNRRFSDVSILQAYGLTETTGGITRTIGLNESRVTGGNGRLMSNCQAKIVDPVTGRTLPPLKHGELWIKGPFVMKGYVGDKEATEAMVDSEGWLRSGDICYFNTEGFLFFVDRMKELIKYKGYQVAPAELEDLLLSHPAIVDAAVIPYPDENAGQVPAAFVVRQPGSNVTKSEIMDFVAQQVIKKYNRSKL</sequence>
<evidence type="ECO:0000256" key="1">
    <source>
        <dbReference type="ARBA" id="ARBA00004930"/>
    </source>
</evidence>
<dbReference type="STRING" id="4155.A0A022QE88"/>
<accession>A0A022QE88</accession>
<dbReference type="EMBL" id="KI631864">
    <property type="protein sequence ID" value="EYU25924.1"/>
    <property type="molecule type" value="Genomic_DNA"/>
</dbReference>
<proteinExistence type="inferred from homology"/>
<dbReference type="Gene3D" id="3.40.50.12780">
    <property type="entry name" value="N-terminal domain of ligase-like"/>
    <property type="match status" value="1"/>
</dbReference>
<evidence type="ECO:0000259" key="5">
    <source>
        <dbReference type="Pfam" id="PF00501"/>
    </source>
</evidence>
<dbReference type="PhylomeDB" id="A0A022QE88"/>
<evidence type="ECO:0000313" key="8">
    <source>
        <dbReference type="Proteomes" id="UP000030748"/>
    </source>
</evidence>
<dbReference type="eggNOG" id="KOG1176">
    <property type="taxonomic scope" value="Eukaryota"/>
</dbReference>
<dbReference type="GO" id="GO:0009698">
    <property type="term" value="P:phenylpropanoid metabolic process"/>
    <property type="evidence" value="ECO:0007669"/>
    <property type="project" value="UniProtKB-KW"/>
</dbReference>
<evidence type="ECO:0000259" key="6">
    <source>
        <dbReference type="Pfam" id="PF13193"/>
    </source>
</evidence>
<keyword evidence="4" id="KW-0587">Phenylpropanoid metabolism</keyword>
<dbReference type="InterPro" id="IPR025110">
    <property type="entry name" value="AMP-bd_C"/>
</dbReference>
<evidence type="ECO:0000313" key="7">
    <source>
        <dbReference type="EMBL" id="EYU25924.1"/>
    </source>
</evidence>
<dbReference type="Gene3D" id="3.30.300.30">
    <property type="match status" value="1"/>
</dbReference>
<keyword evidence="3" id="KW-0436">Ligase</keyword>
<dbReference type="Pfam" id="PF13193">
    <property type="entry name" value="AMP-binding_C"/>
    <property type="match status" value="1"/>
</dbReference>